<dbReference type="SUPFAM" id="SSF88659">
    <property type="entry name" value="Sigma3 and sigma4 domains of RNA polymerase sigma factors"/>
    <property type="match status" value="1"/>
</dbReference>
<sequence length="174" mass="19054">MREIARIGRTAQRGPEPADVVARVAGGDQDAFAARCDEISLPVHGPVLKAPRDPSRSEEGAREALVEVWRTAARLRSGRGSVMTGMMTTAHRRAVDRARSEQVGEEARVRPQGEHVRRCRRILTELQRRAVTLASYQGCPHREVAAAPTAPLGTVGTRLRDGLIRLPDRRGVNA</sequence>
<evidence type="ECO:0000256" key="4">
    <source>
        <dbReference type="ARBA" id="ARBA00023163"/>
    </source>
</evidence>
<dbReference type="InterPro" id="IPR036388">
    <property type="entry name" value="WH-like_DNA-bd_sf"/>
</dbReference>
<dbReference type="PANTHER" id="PTHR43133:SF66">
    <property type="entry name" value="ECF RNA POLYMERASE SIGMA FACTOR SIGK"/>
    <property type="match status" value="1"/>
</dbReference>
<dbReference type="Gene3D" id="1.10.10.10">
    <property type="entry name" value="Winged helix-like DNA-binding domain superfamily/Winged helix DNA-binding domain"/>
    <property type="match status" value="1"/>
</dbReference>
<dbReference type="InterPro" id="IPR013324">
    <property type="entry name" value="RNA_pol_sigma_r3/r4-like"/>
</dbReference>
<protein>
    <submittedName>
        <fullName evidence="5">Sigma-70 family RNA polymerase sigma factor</fullName>
    </submittedName>
</protein>
<evidence type="ECO:0000256" key="2">
    <source>
        <dbReference type="ARBA" id="ARBA00023015"/>
    </source>
</evidence>
<dbReference type="RefSeq" id="WP_344495499.1">
    <property type="nucleotide sequence ID" value="NZ_BAAAUD010000034.1"/>
</dbReference>
<dbReference type="PANTHER" id="PTHR43133">
    <property type="entry name" value="RNA POLYMERASE ECF-TYPE SIGMA FACTO"/>
    <property type="match status" value="1"/>
</dbReference>
<evidence type="ECO:0000313" key="6">
    <source>
        <dbReference type="Proteomes" id="UP001500403"/>
    </source>
</evidence>
<evidence type="ECO:0000313" key="5">
    <source>
        <dbReference type="EMBL" id="GAA2943899.1"/>
    </source>
</evidence>
<keyword evidence="3" id="KW-0731">Sigma factor</keyword>
<keyword evidence="4" id="KW-0804">Transcription</keyword>
<keyword evidence="6" id="KW-1185">Reference proteome</keyword>
<proteinExistence type="inferred from homology"/>
<dbReference type="InterPro" id="IPR013325">
    <property type="entry name" value="RNA_pol_sigma_r2"/>
</dbReference>
<keyword evidence="2" id="KW-0805">Transcription regulation</keyword>
<evidence type="ECO:0000256" key="1">
    <source>
        <dbReference type="ARBA" id="ARBA00010641"/>
    </source>
</evidence>
<dbReference type="Gene3D" id="1.10.1740.10">
    <property type="match status" value="1"/>
</dbReference>
<accession>A0ABP6JS49</accession>
<comment type="caution">
    <text evidence="5">The sequence shown here is derived from an EMBL/GenBank/DDBJ whole genome shotgun (WGS) entry which is preliminary data.</text>
</comment>
<evidence type="ECO:0000256" key="3">
    <source>
        <dbReference type="ARBA" id="ARBA00023082"/>
    </source>
</evidence>
<dbReference type="Proteomes" id="UP001500403">
    <property type="component" value="Unassembled WGS sequence"/>
</dbReference>
<gene>
    <name evidence="5" type="ORF">GCM10010446_31450</name>
</gene>
<comment type="similarity">
    <text evidence="1">Belongs to the sigma-70 factor family. ECF subfamily.</text>
</comment>
<dbReference type="EMBL" id="BAAAUD010000034">
    <property type="protein sequence ID" value="GAA2943899.1"/>
    <property type="molecule type" value="Genomic_DNA"/>
</dbReference>
<dbReference type="SUPFAM" id="SSF88946">
    <property type="entry name" value="Sigma2 domain of RNA polymerase sigma factors"/>
    <property type="match status" value="1"/>
</dbReference>
<organism evidence="5 6">
    <name type="scientific">Streptomyces enissocaesilis</name>
    <dbReference type="NCBI Taxonomy" id="332589"/>
    <lineage>
        <taxon>Bacteria</taxon>
        <taxon>Bacillati</taxon>
        <taxon>Actinomycetota</taxon>
        <taxon>Actinomycetes</taxon>
        <taxon>Kitasatosporales</taxon>
        <taxon>Streptomycetaceae</taxon>
        <taxon>Streptomyces</taxon>
        <taxon>Streptomyces rochei group</taxon>
    </lineage>
</organism>
<name>A0ABP6JS49_9ACTN</name>
<reference evidence="6" key="1">
    <citation type="journal article" date="2019" name="Int. J. Syst. Evol. Microbiol.">
        <title>The Global Catalogue of Microorganisms (GCM) 10K type strain sequencing project: providing services to taxonomists for standard genome sequencing and annotation.</title>
        <authorList>
            <consortium name="The Broad Institute Genomics Platform"/>
            <consortium name="The Broad Institute Genome Sequencing Center for Infectious Disease"/>
            <person name="Wu L."/>
            <person name="Ma J."/>
        </authorList>
    </citation>
    <scope>NUCLEOTIDE SEQUENCE [LARGE SCALE GENOMIC DNA]</scope>
    <source>
        <strain evidence="6">JCM 9088</strain>
    </source>
</reference>
<dbReference type="InterPro" id="IPR039425">
    <property type="entry name" value="RNA_pol_sigma-70-like"/>
</dbReference>